<dbReference type="Gene3D" id="3.20.20.140">
    <property type="entry name" value="Metal-dependent hydrolases"/>
    <property type="match status" value="1"/>
</dbReference>
<evidence type="ECO:0000256" key="4">
    <source>
        <dbReference type="ARBA" id="ARBA00022801"/>
    </source>
</evidence>
<dbReference type="GO" id="GO:0005737">
    <property type="term" value="C:cytoplasm"/>
    <property type="evidence" value="ECO:0007669"/>
    <property type="project" value="UniProtKB-UniRule"/>
</dbReference>
<keyword evidence="4 9" id="KW-0378">Hydrolase</keyword>
<protein>
    <recommendedName>
        <fullName evidence="2 8">Imidazolonepropionase</fullName>
        <ecNumber evidence="2 8">3.5.2.7</ecNumber>
    </recommendedName>
</protein>
<evidence type="ECO:0000256" key="8">
    <source>
        <dbReference type="NCBIfam" id="TIGR01224"/>
    </source>
</evidence>
<name>A0A075FW57_9EURY</name>
<evidence type="ECO:0000256" key="3">
    <source>
        <dbReference type="ARBA" id="ARBA00022723"/>
    </source>
</evidence>
<keyword evidence="6" id="KW-0862">Zinc</keyword>
<comment type="pathway">
    <text evidence="1">Amino-acid degradation.</text>
</comment>
<dbReference type="PANTHER" id="PTHR42752:SF1">
    <property type="entry name" value="IMIDAZOLONEPROPIONASE-RELATED"/>
    <property type="match status" value="1"/>
</dbReference>
<dbReference type="NCBIfam" id="TIGR01224">
    <property type="entry name" value="hutI"/>
    <property type="match status" value="1"/>
</dbReference>
<reference evidence="9" key="1">
    <citation type="journal article" date="2014" name="Genome Biol. Evol.">
        <title>Pangenome evidence for extensive interdomain horizontal transfer affecting lineage core and shell genes in uncultured planktonic thaumarchaeota and euryarchaeota.</title>
        <authorList>
            <person name="Deschamps P."/>
            <person name="Zivanovic Y."/>
            <person name="Moreira D."/>
            <person name="Rodriguez-Valera F."/>
            <person name="Lopez-Garcia P."/>
        </authorList>
    </citation>
    <scope>NUCLEOTIDE SEQUENCE</scope>
</reference>
<dbReference type="AlphaFoldDB" id="A0A075FW57"/>
<gene>
    <name evidence="9" type="primary">hutI</name>
</gene>
<sequence>MRTLIVNCGEVAHLSTGDVRFPLSGFQLKERDCLVHSQGMAILVEDGLIECIGPTSDLISEHAPWFPSSTESADTTVIDVGGKAVVPGFVDCHTHLVWAGDRAEELALRQAGKTYRDIAATGGGISKTVIHTRGASLENLVESGSRRIAAAISNGTTAIEAKSGYGLDVEAEVKLLEAISMIDRSTACSISPTWLGAHDFPPDSSRQDYMDQLISDQLPIVSELGLAKWVDVFCEPGWFSPEETAEIVRSAGEHGIGSRLHVDEFVDSSGLALAAELGSVSGDHVACSSDDSRQSAADAGTMQTFLPGTPYVLGTDIALPISKCIEEDWAFSTATDFNPNCPINSLPFIGSLLSHRLGIDPIATLVSVTRNPATTIFDESEMRGVLAEGKPADLNVLWSSSADSWCQTPGSSPVSMTMIRGEVVNSNKVY</sequence>
<organism evidence="9">
    <name type="scientific">uncultured marine group II/III euryarchaeote AD1000_66_E09</name>
    <dbReference type="NCBI Taxonomy" id="1457798"/>
    <lineage>
        <taxon>Archaea</taxon>
        <taxon>Methanobacteriati</taxon>
        <taxon>Methanobacteriota</taxon>
        <taxon>environmental samples</taxon>
    </lineage>
</organism>
<dbReference type="InterPro" id="IPR005920">
    <property type="entry name" value="HutI"/>
</dbReference>
<evidence type="ECO:0000256" key="1">
    <source>
        <dbReference type="ARBA" id="ARBA00005023"/>
    </source>
</evidence>
<dbReference type="EC" id="3.5.2.7" evidence="2 8"/>
<evidence type="ECO:0000256" key="6">
    <source>
        <dbReference type="ARBA" id="ARBA00022833"/>
    </source>
</evidence>
<evidence type="ECO:0000256" key="2">
    <source>
        <dbReference type="ARBA" id="ARBA00012864"/>
    </source>
</evidence>
<evidence type="ECO:0000256" key="7">
    <source>
        <dbReference type="ARBA" id="ARBA00023004"/>
    </source>
</evidence>
<dbReference type="SUPFAM" id="SSF51338">
    <property type="entry name" value="Composite domain of metallo-dependent hydrolases"/>
    <property type="match status" value="1"/>
</dbReference>
<dbReference type="GO" id="GO:0019556">
    <property type="term" value="P:L-histidine catabolic process to glutamate and formamide"/>
    <property type="evidence" value="ECO:0007669"/>
    <property type="project" value="UniProtKB-UniRule"/>
</dbReference>
<dbReference type="EMBL" id="KF900453">
    <property type="protein sequence ID" value="AIE95499.1"/>
    <property type="molecule type" value="Genomic_DNA"/>
</dbReference>
<proteinExistence type="predicted"/>
<dbReference type="InterPro" id="IPR032466">
    <property type="entry name" value="Metal_Hydrolase"/>
</dbReference>
<evidence type="ECO:0000256" key="5">
    <source>
        <dbReference type="ARBA" id="ARBA00022808"/>
    </source>
</evidence>
<keyword evidence="7" id="KW-0408">Iron</keyword>
<dbReference type="GO" id="GO:0046872">
    <property type="term" value="F:metal ion binding"/>
    <property type="evidence" value="ECO:0007669"/>
    <property type="project" value="UniProtKB-KW"/>
</dbReference>
<dbReference type="Gene3D" id="2.30.40.10">
    <property type="entry name" value="Urease, subunit C, domain 1"/>
    <property type="match status" value="1"/>
</dbReference>
<keyword evidence="3" id="KW-0479">Metal-binding</keyword>
<evidence type="ECO:0000313" key="9">
    <source>
        <dbReference type="EMBL" id="AIE95499.1"/>
    </source>
</evidence>
<keyword evidence="5" id="KW-0369">Histidine metabolism</keyword>
<accession>A0A075FW57</accession>
<dbReference type="SUPFAM" id="SSF51556">
    <property type="entry name" value="Metallo-dependent hydrolases"/>
    <property type="match status" value="1"/>
</dbReference>
<dbReference type="GO" id="GO:0050480">
    <property type="term" value="F:imidazolonepropionase activity"/>
    <property type="evidence" value="ECO:0007669"/>
    <property type="project" value="UniProtKB-UniRule"/>
</dbReference>
<dbReference type="InterPro" id="IPR011059">
    <property type="entry name" value="Metal-dep_hydrolase_composite"/>
</dbReference>
<dbReference type="PANTHER" id="PTHR42752">
    <property type="entry name" value="IMIDAZOLONEPROPIONASE"/>
    <property type="match status" value="1"/>
</dbReference>